<keyword evidence="3" id="KW-1185">Reference proteome</keyword>
<organism evidence="2 3">
    <name type="scientific">Cryptococcus amylolentus CBS 6039</name>
    <dbReference type="NCBI Taxonomy" id="1295533"/>
    <lineage>
        <taxon>Eukaryota</taxon>
        <taxon>Fungi</taxon>
        <taxon>Dikarya</taxon>
        <taxon>Basidiomycota</taxon>
        <taxon>Agaricomycotina</taxon>
        <taxon>Tremellomycetes</taxon>
        <taxon>Tremellales</taxon>
        <taxon>Cryptococcaceae</taxon>
        <taxon>Cryptococcus</taxon>
    </lineage>
</organism>
<comment type="caution">
    <text evidence="2">The sequence shown here is derived from an EMBL/GenBank/DDBJ whole genome shotgun (WGS) entry which is preliminary data.</text>
</comment>
<dbReference type="Proteomes" id="UP000094065">
    <property type="component" value="Unassembled WGS sequence"/>
</dbReference>
<dbReference type="EMBL" id="AWGJ01000003">
    <property type="protein sequence ID" value="ODN81550.1"/>
    <property type="molecule type" value="Genomic_DNA"/>
</dbReference>
<evidence type="ECO:0000256" key="1">
    <source>
        <dbReference type="SAM" id="SignalP"/>
    </source>
</evidence>
<proteinExistence type="predicted"/>
<keyword evidence="1" id="KW-0732">Signal</keyword>
<feature type="chain" id="PRO_5009129448" description="Secreted protein" evidence="1">
    <location>
        <begin position="29"/>
        <end position="114"/>
    </location>
</feature>
<dbReference type="AlphaFoldDB" id="A0A1E3HYY5"/>
<dbReference type="GeneID" id="30153277"/>
<sequence>MVRLFETLINFLMETSLLLLSSLYPSTAQSERPVAPSCMSSSMAYSLIYSHHRCTYVQKTISSFKRWTITLCGAISVITGSGTAVRHPTMTHTYLPDLCGSHALASIHAILFES</sequence>
<evidence type="ECO:0000313" key="3">
    <source>
        <dbReference type="Proteomes" id="UP000094065"/>
    </source>
</evidence>
<reference evidence="2 3" key="1">
    <citation type="submission" date="2016-06" db="EMBL/GenBank/DDBJ databases">
        <title>Evolution of pathogenesis and genome organization in the Tremellales.</title>
        <authorList>
            <person name="Cuomo C."/>
            <person name="Litvintseva A."/>
            <person name="Heitman J."/>
            <person name="Chen Y."/>
            <person name="Sun S."/>
            <person name="Springer D."/>
            <person name="Dromer F."/>
            <person name="Young S."/>
            <person name="Zeng Q."/>
            <person name="Chapman S."/>
            <person name="Gujja S."/>
            <person name="Saif S."/>
            <person name="Birren B."/>
        </authorList>
    </citation>
    <scope>NUCLEOTIDE SEQUENCE [LARGE SCALE GENOMIC DNA]</scope>
    <source>
        <strain evidence="2 3">CBS 6039</strain>
    </source>
</reference>
<dbReference type="RefSeq" id="XP_018995869.1">
    <property type="nucleotide sequence ID" value="XM_019135466.1"/>
</dbReference>
<evidence type="ECO:0008006" key="4">
    <source>
        <dbReference type="Google" id="ProtNLM"/>
    </source>
</evidence>
<evidence type="ECO:0000313" key="2">
    <source>
        <dbReference type="EMBL" id="ODN81550.1"/>
    </source>
</evidence>
<feature type="signal peptide" evidence="1">
    <location>
        <begin position="1"/>
        <end position="28"/>
    </location>
</feature>
<gene>
    <name evidence="2" type="ORF">L202_01968</name>
</gene>
<name>A0A1E3HYY5_9TREE</name>
<accession>A0A1E3HYY5</accession>
<protein>
    <recommendedName>
        <fullName evidence="4">Secreted protein</fullName>
    </recommendedName>
</protein>